<dbReference type="GO" id="GO:0016787">
    <property type="term" value="F:hydrolase activity"/>
    <property type="evidence" value="ECO:0007669"/>
    <property type="project" value="UniProtKB-KW"/>
</dbReference>
<evidence type="ECO:0000256" key="2">
    <source>
        <dbReference type="SAM" id="MobiDB-lite"/>
    </source>
</evidence>
<evidence type="ECO:0008006" key="5">
    <source>
        <dbReference type="Google" id="ProtNLM"/>
    </source>
</evidence>
<sequence>MEKKTAQTVAGVGLLGAGGVVLAMAFSGAFDHSEPPVEEHSPVIAAPSTPGESPADASPSPAESTSDSAGGESTSSDAASTSSSSSGSSGAASASEPTDAASTSEGIASGEPHPAEPTAPSSSAAPEPTSQPGQESSTTDAEPTSEPSQESSTTDAEPSPTRSATATEPSREPSSTSEPSASAPSTPAPRPSSPKPSSTPEPSPTTPEDDHAKPGDPVAAPVQLTIPSIGFDQQVSEVGLTSKGTLNPPPGVTGWYGKTVKPGEDGVSVIAGHVTFGPPDVFYHLPEVKPGQTFTTKDADGRVREWKIDLVEHIDKVALSRDSRIWGPSSTPKLALVTCDPDTPRTDGHSAVNVFVLASPA</sequence>
<evidence type="ECO:0000256" key="1">
    <source>
        <dbReference type="ARBA" id="ARBA00022801"/>
    </source>
</evidence>
<feature type="compositionally biased region" description="Low complexity" evidence="2">
    <location>
        <begin position="142"/>
        <end position="154"/>
    </location>
</feature>
<dbReference type="PRINTS" id="PR01217">
    <property type="entry name" value="PRICHEXTENSN"/>
</dbReference>
<protein>
    <recommendedName>
        <fullName evidence="5">Sortase</fullName>
    </recommendedName>
</protein>
<reference evidence="3 4" key="1">
    <citation type="submission" date="2017-12" db="EMBL/GenBank/DDBJ databases">
        <title>Phylogenetic diversity of female urinary microbiome.</title>
        <authorList>
            <person name="Thomas-White K."/>
            <person name="Wolfe A.J."/>
        </authorList>
    </citation>
    <scope>NUCLEOTIDE SEQUENCE [LARGE SCALE GENOMIC DNA]</scope>
    <source>
        <strain evidence="3 4">UMB1298</strain>
    </source>
</reference>
<feature type="compositionally biased region" description="Low complexity" evidence="2">
    <location>
        <begin position="165"/>
        <end position="185"/>
    </location>
</feature>
<feature type="compositionally biased region" description="Pro residues" evidence="2">
    <location>
        <begin position="186"/>
        <end position="205"/>
    </location>
</feature>
<accession>A0A2I1P9H5</accession>
<gene>
    <name evidence="3" type="ORF">CYJ76_08745</name>
</gene>
<feature type="compositionally biased region" description="Basic and acidic residues" evidence="2">
    <location>
        <begin position="31"/>
        <end position="41"/>
    </location>
</feature>
<dbReference type="Proteomes" id="UP000234206">
    <property type="component" value="Unassembled WGS sequence"/>
</dbReference>
<dbReference type="InterPro" id="IPR042001">
    <property type="entry name" value="Sortase_F"/>
</dbReference>
<feature type="compositionally biased region" description="Polar residues" evidence="2">
    <location>
        <begin position="131"/>
        <end position="141"/>
    </location>
</feature>
<dbReference type="InterPro" id="IPR023365">
    <property type="entry name" value="Sortase_dom-sf"/>
</dbReference>
<dbReference type="AlphaFoldDB" id="A0A2I1P9H5"/>
<dbReference type="Pfam" id="PF04203">
    <property type="entry name" value="Sortase"/>
    <property type="match status" value="1"/>
</dbReference>
<dbReference type="InterPro" id="IPR005754">
    <property type="entry name" value="Sortase"/>
</dbReference>
<keyword evidence="4" id="KW-1185">Reference proteome</keyword>
<dbReference type="SUPFAM" id="SSF63817">
    <property type="entry name" value="Sortase"/>
    <property type="match status" value="1"/>
</dbReference>
<name>A0A2I1P9H5_9MICO</name>
<dbReference type="Gene3D" id="2.40.260.10">
    <property type="entry name" value="Sortase"/>
    <property type="match status" value="1"/>
</dbReference>
<dbReference type="OrthoDB" id="5146456at2"/>
<feature type="compositionally biased region" description="Low complexity" evidence="2">
    <location>
        <begin position="116"/>
        <end position="130"/>
    </location>
</feature>
<dbReference type="CDD" id="cd05829">
    <property type="entry name" value="Sortase_F"/>
    <property type="match status" value="1"/>
</dbReference>
<keyword evidence="1" id="KW-0378">Hydrolase</keyword>
<proteinExistence type="predicted"/>
<feature type="region of interest" description="Disordered" evidence="2">
    <location>
        <begin position="31"/>
        <end position="220"/>
    </location>
</feature>
<dbReference type="RefSeq" id="WP_101849866.1">
    <property type="nucleotide sequence ID" value="NZ_PKIZ01000016.1"/>
</dbReference>
<comment type="caution">
    <text evidence="3">The sequence shown here is derived from an EMBL/GenBank/DDBJ whole genome shotgun (WGS) entry which is preliminary data.</text>
</comment>
<evidence type="ECO:0000313" key="4">
    <source>
        <dbReference type="Proteomes" id="UP000234206"/>
    </source>
</evidence>
<dbReference type="EMBL" id="PKIZ01000016">
    <property type="protein sequence ID" value="PKZ41251.1"/>
    <property type="molecule type" value="Genomic_DNA"/>
</dbReference>
<evidence type="ECO:0000313" key="3">
    <source>
        <dbReference type="EMBL" id="PKZ41251.1"/>
    </source>
</evidence>
<organism evidence="3 4">
    <name type="scientific">Kytococcus schroeteri</name>
    <dbReference type="NCBI Taxonomy" id="138300"/>
    <lineage>
        <taxon>Bacteria</taxon>
        <taxon>Bacillati</taxon>
        <taxon>Actinomycetota</taxon>
        <taxon>Actinomycetes</taxon>
        <taxon>Micrococcales</taxon>
        <taxon>Kytococcaceae</taxon>
        <taxon>Kytococcus</taxon>
    </lineage>
</organism>
<feature type="compositionally biased region" description="Low complexity" evidence="2">
    <location>
        <begin position="50"/>
        <end position="96"/>
    </location>
</feature>